<dbReference type="EMBL" id="LOPU01000018">
    <property type="protein sequence ID" value="KTG10127.1"/>
    <property type="molecule type" value="Genomic_DNA"/>
</dbReference>
<dbReference type="InterPro" id="IPR050678">
    <property type="entry name" value="DNA_Partitioning_ATPase"/>
</dbReference>
<dbReference type="CDD" id="cd02042">
    <property type="entry name" value="ParAB_family"/>
    <property type="match status" value="1"/>
</dbReference>
<dbReference type="Pfam" id="PF13614">
    <property type="entry name" value="AAA_31"/>
    <property type="match status" value="1"/>
</dbReference>
<comment type="caution">
    <text evidence="2">The sequence shown here is derived from an EMBL/GenBank/DDBJ whole genome shotgun (WGS) entry which is preliminary data.</text>
</comment>
<dbReference type="AlphaFoldDB" id="A0A0W1RAI4"/>
<dbReference type="InterPro" id="IPR025669">
    <property type="entry name" value="AAA_dom"/>
</dbReference>
<evidence type="ECO:0000313" key="3">
    <source>
        <dbReference type="Proteomes" id="UP000054387"/>
    </source>
</evidence>
<evidence type="ECO:0000313" key="2">
    <source>
        <dbReference type="EMBL" id="KTG10127.1"/>
    </source>
</evidence>
<dbReference type="Gene3D" id="3.40.50.300">
    <property type="entry name" value="P-loop containing nucleotide triphosphate hydrolases"/>
    <property type="match status" value="1"/>
</dbReference>
<organism evidence="2 3">
    <name type="scientific">Haloprofundus marisrubri</name>
    <dbReference type="NCBI Taxonomy" id="1514971"/>
    <lineage>
        <taxon>Archaea</taxon>
        <taxon>Methanobacteriati</taxon>
        <taxon>Methanobacteriota</taxon>
        <taxon>Stenosarchaea group</taxon>
        <taxon>Halobacteria</taxon>
        <taxon>Halobacteriales</taxon>
        <taxon>Haloferacaceae</taxon>
        <taxon>Haloprofundus</taxon>
    </lineage>
</organism>
<sequence length="281" mass="30791">MKRAVTLWSESGGVGKTTMATNTAAALGRRGADVLVVDLDPQLGSLTDHVGFGDLKTTDDDHLGDVLLDQDRDASDLVVDAGDFDLIPSHEGLANIESEMAARNTSLREFQLRSSLTPLASEYDYFLIDPPATLNVLVDNALVAARDVVIPIELTRKGSVSIDGLEDTLDSMERGFRTFDESFSLGILAVVPNEVGDSNIYREVREELESGGKPVTPFGIRKRDVLKEAWRNQMTVFEFADSAETRDLRPYEKDLLDQFDTVARIVERGSVEAAVDVEVAQ</sequence>
<dbReference type="STRING" id="1514971.AUR64_11060"/>
<feature type="domain" description="AAA" evidence="1">
    <location>
        <begin position="5"/>
        <end position="173"/>
    </location>
</feature>
<dbReference type="InterPro" id="IPR027417">
    <property type="entry name" value="P-loop_NTPase"/>
</dbReference>
<gene>
    <name evidence="2" type="ORF">AUR64_11060</name>
</gene>
<reference evidence="2 3" key="1">
    <citation type="submission" date="2015-12" db="EMBL/GenBank/DDBJ databases">
        <title>Haloprofundus marisrubri gen. nov., sp. nov., an extremely halophilic archaeon isolated from the Discovery deep brine-seawater interface in the Red Sea.</title>
        <authorList>
            <person name="Zhang G."/>
            <person name="Stingl U."/>
            <person name="Rashid M."/>
        </authorList>
    </citation>
    <scope>NUCLEOTIDE SEQUENCE [LARGE SCALE GENOMIC DNA]</scope>
    <source>
        <strain evidence="2 3">SB9</strain>
    </source>
</reference>
<dbReference type="SUPFAM" id="SSF52540">
    <property type="entry name" value="P-loop containing nucleoside triphosphate hydrolases"/>
    <property type="match status" value="1"/>
</dbReference>
<protein>
    <submittedName>
        <fullName evidence="2">ATPase</fullName>
    </submittedName>
</protein>
<dbReference type="Proteomes" id="UP000054387">
    <property type="component" value="Unassembled WGS sequence"/>
</dbReference>
<dbReference type="PANTHER" id="PTHR13696">
    <property type="entry name" value="P-LOOP CONTAINING NUCLEOSIDE TRIPHOSPHATE HYDROLASE"/>
    <property type="match status" value="1"/>
</dbReference>
<keyword evidence="3" id="KW-1185">Reference proteome</keyword>
<dbReference type="PANTHER" id="PTHR13696:SF99">
    <property type="entry name" value="COBYRINIC ACID AC-DIAMIDE SYNTHASE"/>
    <property type="match status" value="1"/>
</dbReference>
<accession>A0A0W1RAI4</accession>
<dbReference type="OrthoDB" id="298117at2157"/>
<dbReference type="RefSeq" id="WP_058581482.1">
    <property type="nucleotide sequence ID" value="NZ_LOPU01000018.1"/>
</dbReference>
<evidence type="ECO:0000259" key="1">
    <source>
        <dbReference type="Pfam" id="PF13614"/>
    </source>
</evidence>
<name>A0A0W1RAI4_9EURY</name>
<proteinExistence type="predicted"/>